<dbReference type="InterPro" id="IPR036890">
    <property type="entry name" value="HATPase_C_sf"/>
</dbReference>
<dbReference type="SUPFAM" id="SSF55874">
    <property type="entry name" value="ATPase domain of HSP90 chaperone/DNA topoisomerase II/histidine kinase"/>
    <property type="match status" value="1"/>
</dbReference>
<dbReference type="Pfam" id="PF00512">
    <property type="entry name" value="HisKA"/>
    <property type="match status" value="1"/>
</dbReference>
<evidence type="ECO:0000256" key="7">
    <source>
        <dbReference type="ARBA" id="ARBA00023012"/>
    </source>
</evidence>
<dbReference type="Proteomes" id="UP000095544">
    <property type="component" value="Unassembled WGS sequence"/>
</dbReference>
<keyword evidence="6" id="KW-0418">Kinase</keyword>
<dbReference type="SUPFAM" id="SSF52172">
    <property type="entry name" value="CheY-like"/>
    <property type="match status" value="1"/>
</dbReference>
<evidence type="ECO:0000256" key="3">
    <source>
        <dbReference type="ARBA" id="ARBA00012438"/>
    </source>
</evidence>
<dbReference type="SUPFAM" id="SSF53850">
    <property type="entry name" value="Periplasmic binding protein-like II"/>
    <property type="match status" value="2"/>
</dbReference>
<evidence type="ECO:0000256" key="4">
    <source>
        <dbReference type="ARBA" id="ARBA00018672"/>
    </source>
</evidence>
<evidence type="ECO:0000313" key="15">
    <source>
        <dbReference type="Proteomes" id="UP000095544"/>
    </source>
</evidence>
<evidence type="ECO:0000256" key="11">
    <source>
        <dbReference type="SAM" id="Phobius"/>
    </source>
</evidence>
<feature type="transmembrane region" description="Helical" evidence="11">
    <location>
        <begin position="517"/>
        <end position="538"/>
    </location>
</feature>
<dbReference type="Pfam" id="PF02518">
    <property type="entry name" value="HATPase_c"/>
    <property type="match status" value="1"/>
</dbReference>
<keyword evidence="11" id="KW-1133">Transmembrane helix</keyword>
<dbReference type="SMART" id="SM00448">
    <property type="entry name" value="REC"/>
    <property type="match status" value="1"/>
</dbReference>
<dbReference type="SMART" id="SM00388">
    <property type="entry name" value="HisKA"/>
    <property type="match status" value="1"/>
</dbReference>
<dbReference type="InterPro" id="IPR003661">
    <property type="entry name" value="HisK_dim/P_dom"/>
</dbReference>
<dbReference type="InterPro" id="IPR036097">
    <property type="entry name" value="HisK_dim/P_sf"/>
</dbReference>
<dbReference type="CDD" id="cd00082">
    <property type="entry name" value="HisKA"/>
    <property type="match status" value="1"/>
</dbReference>
<evidence type="ECO:0000313" key="14">
    <source>
        <dbReference type="EMBL" id="CUP22555.1"/>
    </source>
</evidence>
<feature type="domain" description="Response regulatory" evidence="13">
    <location>
        <begin position="808"/>
        <end position="929"/>
    </location>
</feature>
<dbReference type="EMBL" id="CYZU01000068">
    <property type="protein sequence ID" value="CUP22555.1"/>
    <property type="molecule type" value="Genomic_DNA"/>
</dbReference>
<evidence type="ECO:0000259" key="12">
    <source>
        <dbReference type="PROSITE" id="PS50109"/>
    </source>
</evidence>
<dbReference type="GO" id="GO:0000155">
    <property type="term" value="F:phosphorelay sensor kinase activity"/>
    <property type="evidence" value="ECO:0007669"/>
    <property type="project" value="InterPro"/>
</dbReference>
<comment type="function">
    <text evidence="8">May play the central regulatory role in sporulation. It may be an element of the effector pathway responsible for the activation of sporulation genes in response to nutritional stress. Spo0A may act in concert with spo0H (a sigma factor) to control the expression of some genes that are critical to the sporulation process.</text>
</comment>
<dbReference type="PROSITE" id="PS50110">
    <property type="entry name" value="RESPONSE_REGULATORY"/>
    <property type="match status" value="1"/>
</dbReference>
<sequence>MESCKRSQSKYRKRIAMVLMTVLLAISFCVPVKASEKTSRVLRVAFPQVQGISETAGDGTRYGLVVDYLNEIAKYTNWEYEYIDVDSSDELLERFDQGEFDLMGGSYYMSGLEDYYGYPDYNMGYSRSALLARRDDGSIRINDLESMNGKCIGVYVNAKEAIRRLKEFLSINNLDCRIKEYSYEQLSAAGNLYAYLANGEIDLLLGNFTERGTDFRIVASYDSQPYYIVTTPGNQEVLDGLNMALAHISASNPNFGTERFNANFTNLTADILLDEDELSYIKEKKEVTVAVPEGWHPLFSKTTAESTHEGVVPDLLQEIEDYTGLTFTYMYARSYLEAIGMVKEGQADILGFYLDSEENAAEQGLAVSASYASLNNIIVRNKASNYPDNGLVGGIVEGRQLPSNIPVSEVKTYPDMAEALAAVDHGEIDFCYGLSNRIEQEIQRSYFNKVVTVALVNDNSSVGFALARPADTTLLTILNKAINSLDDDEKEDLLNRNMVSIGTNQFSLVNFIYANPFWFAAVLESVLLLIVAAVVLIARSRMKAAAMRSNLEKAEASSRAKGEFLSRMSHEIRTPMNAVVGLADLTSMMEGVPEDARKNLSKLRTSSQYMLSLINDILDMSRIENRMLATAHEPFNLKQMLHDLQSMMDGEAERYMLSFSLDTEISHSSLKGDAVRLHQVLVNLLSNAFKFTPAGGGVLLRTTETETGGQEASFTFRVIDNGKGIRPEDQKRIFKSFEQLGSNISRSQGTGLGLAISSNIVRMMGGELRVKSQLGKGSEFYFTVTLPFCERKPEEEEKQEGQILEGIHILMAEDNDLNAEIAEDLLKMQGALVCRVENGVLAVERFKESEPGEFQVILMDVQMPEMNGLDATRAIRALRRQDAASIPIVAMTANTFQEDVDAARESGMDDFLAKPLDVNRLFHVLHTLIYEK</sequence>
<dbReference type="SMART" id="SM00387">
    <property type="entry name" value="HATPase_c"/>
    <property type="match status" value="1"/>
</dbReference>
<dbReference type="AlphaFoldDB" id="A0A174LLA1"/>
<dbReference type="InterPro" id="IPR011006">
    <property type="entry name" value="CheY-like_superfamily"/>
</dbReference>
<evidence type="ECO:0000256" key="5">
    <source>
        <dbReference type="ARBA" id="ARBA00022553"/>
    </source>
</evidence>
<dbReference type="Pfam" id="PF00497">
    <property type="entry name" value="SBP_bac_3"/>
    <property type="match status" value="2"/>
</dbReference>
<comment type="similarity">
    <text evidence="2">In the N-terminal section; belongs to the phytochrome family.</text>
</comment>
<dbReference type="InterPro" id="IPR001638">
    <property type="entry name" value="Solute-binding_3/MltF_N"/>
</dbReference>
<keyword evidence="7" id="KW-0902">Two-component regulatory system</keyword>
<dbReference type="CDD" id="cd16922">
    <property type="entry name" value="HATPase_EvgS-ArcB-TorS-like"/>
    <property type="match status" value="1"/>
</dbReference>
<dbReference type="PANTHER" id="PTHR45339:SF1">
    <property type="entry name" value="HYBRID SIGNAL TRANSDUCTION HISTIDINE KINASE J"/>
    <property type="match status" value="1"/>
</dbReference>
<keyword evidence="14" id="KW-0808">Transferase</keyword>
<name>A0A174LLA1_9FIRM</name>
<dbReference type="InterPro" id="IPR001789">
    <property type="entry name" value="Sig_transdc_resp-reg_receiver"/>
</dbReference>
<evidence type="ECO:0000256" key="1">
    <source>
        <dbReference type="ARBA" id="ARBA00000085"/>
    </source>
</evidence>
<dbReference type="PROSITE" id="PS50109">
    <property type="entry name" value="HIS_KIN"/>
    <property type="match status" value="1"/>
</dbReference>
<evidence type="ECO:0000256" key="9">
    <source>
        <dbReference type="ARBA" id="ARBA00074306"/>
    </source>
</evidence>
<dbReference type="STRING" id="39482.ERS852491_04591"/>
<dbReference type="InterPro" id="IPR005467">
    <property type="entry name" value="His_kinase_dom"/>
</dbReference>
<dbReference type="Gene3D" id="3.40.50.2300">
    <property type="match status" value="1"/>
</dbReference>
<evidence type="ECO:0000256" key="8">
    <source>
        <dbReference type="ARBA" id="ARBA00024867"/>
    </source>
</evidence>
<dbReference type="FunFam" id="3.30.565.10:FF:000010">
    <property type="entry name" value="Sensor histidine kinase RcsC"/>
    <property type="match status" value="1"/>
</dbReference>
<evidence type="ECO:0000256" key="2">
    <source>
        <dbReference type="ARBA" id="ARBA00006402"/>
    </source>
</evidence>
<dbReference type="Gene3D" id="1.10.287.130">
    <property type="match status" value="1"/>
</dbReference>
<dbReference type="RefSeq" id="WP_055155073.1">
    <property type="nucleotide sequence ID" value="NZ_CYZU01000068.1"/>
</dbReference>
<dbReference type="CDD" id="cd17546">
    <property type="entry name" value="REC_hyHK_CKI1_RcsC-like"/>
    <property type="match status" value="1"/>
</dbReference>
<keyword evidence="11" id="KW-0472">Membrane</keyword>
<evidence type="ECO:0000256" key="6">
    <source>
        <dbReference type="ARBA" id="ARBA00022777"/>
    </source>
</evidence>
<dbReference type="InterPro" id="IPR004358">
    <property type="entry name" value="Sig_transdc_His_kin-like_C"/>
</dbReference>
<protein>
    <recommendedName>
        <fullName evidence="9">Circadian input-output histidine kinase CikA</fullName>
        <ecNumber evidence="3">2.7.13.3</ecNumber>
    </recommendedName>
    <alternativeName>
        <fullName evidence="4">Stage 0 sporulation protein A homolog</fullName>
    </alternativeName>
</protein>
<evidence type="ECO:0000259" key="13">
    <source>
        <dbReference type="PROSITE" id="PS50110"/>
    </source>
</evidence>
<keyword evidence="11" id="KW-0812">Transmembrane</keyword>
<reference evidence="14 15" key="1">
    <citation type="submission" date="2015-09" db="EMBL/GenBank/DDBJ databases">
        <authorList>
            <consortium name="Pathogen Informatics"/>
        </authorList>
    </citation>
    <scope>NUCLEOTIDE SEQUENCE [LARGE SCALE GENOMIC DNA]</scope>
    <source>
        <strain evidence="14 15">2789STDY5834876</strain>
    </source>
</reference>
<dbReference type="Gene3D" id="3.40.190.10">
    <property type="entry name" value="Periplasmic binding protein-like II"/>
    <property type="match status" value="4"/>
</dbReference>
<dbReference type="InterPro" id="IPR003594">
    <property type="entry name" value="HATPase_dom"/>
</dbReference>
<proteinExistence type="inferred from homology"/>
<organism evidence="14 15">
    <name type="scientific">Faecalicatena contorta</name>
    <dbReference type="NCBI Taxonomy" id="39482"/>
    <lineage>
        <taxon>Bacteria</taxon>
        <taxon>Bacillati</taxon>
        <taxon>Bacillota</taxon>
        <taxon>Clostridia</taxon>
        <taxon>Lachnospirales</taxon>
        <taxon>Lachnospiraceae</taxon>
        <taxon>Faecalicatena</taxon>
    </lineage>
</organism>
<dbReference type="Pfam" id="PF00072">
    <property type="entry name" value="Response_reg"/>
    <property type="match status" value="1"/>
</dbReference>
<dbReference type="EC" id="2.7.13.3" evidence="3"/>
<dbReference type="PANTHER" id="PTHR45339">
    <property type="entry name" value="HYBRID SIGNAL TRANSDUCTION HISTIDINE KINASE J"/>
    <property type="match status" value="1"/>
</dbReference>
<accession>A0A174LLA1</accession>
<comment type="catalytic activity">
    <reaction evidence="1">
        <text>ATP + protein L-histidine = ADP + protein N-phospho-L-histidine.</text>
        <dbReference type="EC" id="2.7.13.3"/>
    </reaction>
</comment>
<dbReference type="SMART" id="SM00062">
    <property type="entry name" value="PBPb"/>
    <property type="match status" value="1"/>
</dbReference>
<dbReference type="SUPFAM" id="SSF47384">
    <property type="entry name" value="Homodimeric domain of signal transducing histidine kinase"/>
    <property type="match status" value="1"/>
</dbReference>
<dbReference type="PRINTS" id="PR00344">
    <property type="entry name" value="BCTRLSENSOR"/>
</dbReference>
<keyword evidence="5 10" id="KW-0597">Phosphoprotein</keyword>
<feature type="domain" description="Histidine kinase" evidence="12">
    <location>
        <begin position="567"/>
        <end position="788"/>
    </location>
</feature>
<dbReference type="OrthoDB" id="9810305at2"/>
<feature type="modified residue" description="4-aspartylphosphate" evidence="10">
    <location>
        <position position="860"/>
    </location>
</feature>
<evidence type="ECO:0000256" key="10">
    <source>
        <dbReference type="PROSITE-ProRule" id="PRU00169"/>
    </source>
</evidence>
<gene>
    <name evidence="14" type="primary">arcB_3</name>
    <name evidence="14" type="ORF">ERS852491_04591</name>
</gene>
<dbReference type="Gene3D" id="3.30.565.10">
    <property type="entry name" value="Histidine kinase-like ATPase, C-terminal domain"/>
    <property type="match status" value="1"/>
</dbReference>